<keyword evidence="3" id="KW-1133">Transmembrane helix</keyword>
<reference evidence="6" key="1">
    <citation type="submission" date="2021-07" db="EMBL/GenBank/DDBJ databases">
        <title>Complete genome sequencing of a Clostridium isolate.</title>
        <authorList>
            <person name="Ueki A."/>
            <person name="Tonouchi A."/>
        </authorList>
    </citation>
    <scope>NUCLEOTIDE SEQUENCE [LARGE SCALE GENOMIC DNA]</scope>
    <source>
        <strain evidence="6">C5S11</strain>
    </source>
</reference>
<dbReference type="RefSeq" id="WP_224033263.1">
    <property type="nucleotide sequence ID" value="NZ_AP024849.1"/>
</dbReference>
<feature type="domain" description="NodB homology" evidence="4">
    <location>
        <begin position="141"/>
        <end position="266"/>
    </location>
</feature>
<feature type="transmembrane region" description="Helical" evidence="3">
    <location>
        <begin position="20"/>
        <end position="39"/>
    </location>
</feature>
<dbReference type="PANTHER" id="PTHR34216:SF3">
    <property type="entry name" value="POLY-BETA-1,6-N-ACETYL-D-GLUCOSAMINE N-DEACETYLASE"/>
    <property type="match status" value="1"/>
</dbReference>
<dbReference type="Proteomes" id="UP000824633">
    <property type="component" value="Chromosome"/>
</dbReference>
<comment type="subcellular location">
    <subcellularLocation>
        <location evidence="1">Secreted</location>
    </subcellularLocation>
</comment>
<protein>
    <submittedName>
        <fullName evidence="5">Deacetylase</fullName>
    </submittedName>
</protein>
<dbReference type="PANTHER" id="PTHR34216">
    <property type="match status" value="1"/>
</dbReference>
<gene>
    <name evidence="5" type="ORF">psyc5s11_29310</name>
</gene>
<dbReference type="Gene3D" id="3.20.20.370">
    <property type="entry name" value="Glycoside hydrolase/deacetylase"/>
    <property type="match status" value="1"/>
</dbReference>
<keyword evidence="6" id="KW-1185">Reference proteome</keyword>
<keyword evidence="2" id="KW-0732">Signal</keyword>
<dbReference type="EMBL" id="AP024849">
    <property type="protein sequence ID" value="BCZ46864.1"/>
    <property type="molecule type" value="Genomic_DNA"/>
</dbReference>
<evidence type="ECO:0000259" key="4">
    <source>
        <dbReference type="Pfam" id="PF01522"/>
    </source>
</evidence>
<dbReference type="InterPro" id="IPR051398">
    <property type="entry name" value="Polysacch_Deacetylase"/>
</dbReference>
<dbReference type="Pfam" id="PF01522">
    <property type="entry name" value="Polysacc_deac_1"/>
    <property type="match status" value="1"/>
</dbReference>
<keyword evidence="3" id="KW-0812">Transmembrane</keyword>
<evidence type="ECO:0000256" key="2">
    <source>
        <dbReference type="ARBA" id="ARBA00022729"/>
    </source>
</evidence>
<dbReference type="InterPro" id="IPR002509">
    <property type="entry name" value="NODB_dom"/>
</dbReference>
<evidence type="ECO:0000256" key="3">
    <source>
        <dbReference type="SAM" id="Phobius"/>
    </source>
</evidence>
<keyword evidence="3" id="KW-0472">Membrane</keyword>
<dbReference type="CDD" id="cd10918">
    <property type="entry name" value="CE4_NodB_like_5s_6s"/>
    <property type="match status" value="1"/>
</dbReference>
<organism evidence="5 6">
    <name type="scientific">Clostridium gelidum</name>
    <dbReference type="NCBI Taxonomy" id="704125"/>
    <lineage>
        <taxon>Bacteria</taxon>
        <taxon>Bacillati</taxon>
        <taxon>Bacillota</taxon>
        <taxon>Clostridia</taxon>
        <taxon>Eubacteriales</taxon>
        <taxon>Clostridiaceae</taxon>
        <taxon>Clostridium</taxon>
    </lineage>
</organism>
<evidence type="ECO:0000256" key="1">
    <source>
        <dbReference type="ARBA" id="ARBA00004613"/>
    </source>
</evidence>
<dbReference type="InterPro" id="IPR011330">
    <property type="entry name" value="Glyco_hydro/deAcase_b/a-brl"/>
</dbReference>
<dbReference type="SUPFAM" id="SSF88713">
    <property type="entry name" value="Glycoside hydrolase/deacetylase"/>
    <property type="match status" value="1"/>
</dbReference>
<sequence length="307" mass="35131">MKRTKCNIKNKKNKRTIFIILTKLILFIAVVSIAFIISINQRVKISSNVTFNQENDQKETSEKASEKVSEKGVDQFEGISVINDNRGVPVLCYHSINSDPLKKNSITMSKEKFREQLKIIKDSGYITLTMAELNDYLFKDKSMPEKSVVISFDDGYRDNYNNAFPILKEFNMNATIFVISSYLNRDSYLTAEEIKEMSDYGIDIESHTVSHVKLSTLSYKDQLKELKNSKDTIENITGKPVISIAYPEGKFNKDTKKATLEAGYSMGFTIERGYADRNDNPAQLNRICVDYTYKPNNIINVLKNLKK</sequence>
<name>A0ABN6IXM6_9CLOT</name>
<evidence type="ECO:0000313" key="5">
    <source>
        <dbReference type="EMBL" id="BCZ46864.1"/>
    </source>
</evidence>
<accession>A0ABN6IXM6</accession>
<proteinExistence type="predicted"/>
<evidence type="ECO:0000313" key="6">
    <source>
        <dbReference type="Proteomes" id="UP000824633"/>
    </source>
</evidence>